<feature type="compositionally biased region" description="Basic and acidic residues" evidence="1">
    <location>
        <begin position="208"/>
        <end position="238"/>
    </location>
</feature>
<feature type="region of interest" description="Disordered" evidence="1">
    <location>
        <begin position="128"/>
        <end position="147"/>
    </location>
</feature>
<dbReference type="AlphaFoldDB" id="A0A811VBE2"/>
<feature type="region of interest" description="Disordered" evidence="1">
    <location>
        <begin position="258"/>
        <end position="285"/>
    </location>
</feature>
<proteinExistence type="predicted"/>
<dbReference type="OrthoDB" id="5411773at2759"/>
<reference evidence="2" key="1">
    <citation type="submission" date="2020-11" db="EMBL/GenBank/DDBJ databases">
        <authorList>
            <person name="Whitehead M."/>
        </authorList>
    </citation>
    <scope>NUCLEOTIDE SEQUENCE</scope>
    <source>
        <strain evidence="2">EGII</strain>
    </source>
</reference>
<evidence type="ECO:0000256" key="1">
    <source>
        <dbReference type="SAM" id="MobiDB-lite"/>
    </source>
</evidence>
<gene>
    <name evidence="2" type="ORF">CCAP1982_LOCUS19650</name>
</gene>
<feature type="region of interest" description="Disordered" evidence="1">
    <location>
        <begin position="348"/>
        <end position="371"/>
    </location>
</feature>
<name>A0A811VBE2_CERCA</name>
<accession>A0A811VBE2</accession>
<organism evidence="2 3">
    <name type="scientific">Ceratitis capitata</name>
    <name type="common">Mediterranean fruit fly</name>
    <name type="synonym">Tephritis capitata</name>
    <dbReference type="NCBI Taxonomy" id="7213"/>
    <lineage>
        <taxon>Eukaryota</taxon>
        <taxon>Metazoa</taxon>
        <taxon>Ecdysozoa</taxon>
        <taxon>Arthropoda</taxon>
        <taxon>Hexapoda</taxon>
        <taxon>Insecta</taxon>
        <taxon>Pterygota</taxon>
        <taxon>Neoptera</taxon>
        <taxon>Endopterygota</taxon>
        <taxon>Diptera</taxon>
        <taxon>Brachycera</taxon>
        <taxon>Muscomorpha</taxon>
        <taxon>Tephritoidea</taxon>
        <taxon>Tephritidae</taxon>
        <taxon>Ceratitis</taxon>
        <taxon>Ceratitis</taxon>
    </lineage>
</organism>
<evidence type="ECO:0000313" key="2">
    <source>
        <dbReference type="EMBL" id="CAD7011562.1"/>
    </source>
</evidence>
<dbReference type="Proteomes" id="UP000606786">
    <property type="component" value="Unassembled WGS sequence"/>
</dbReference>
<evidence type="ECO:0000313" key="3">
    <source>
        <dbReference type="Proteomes" id="UP000606786"/>
    </source>
</evidence>
<feature type="region of interest" description="Disordered" evidence="1">
    <location>
        <begin position="170"/>
        <end position="238"/>
    </location>
</feature>
<feature type="compositionally biased region" description="Basic and acidic residues" evidence="1">
    <location>
        <begin position="349"/>
        <end position="361"/>
    </location>
</feature>
<protein>
    <submittedName>
        <fullName evidence="2">(Mediterranean fruit fly) hypothetical protein</fullName>
    </submittedName>
</protein>
<keyword evidence="3" id="KW-1185">Reference proteome</keyword>
<feature type="compositionally biased region" description="Low complexity" evidence="1">
    <location>
        <begin position="176"/>
        <end position="186"/>
    </location>
</feature>
<feature type="compositionally biased region" description="Polar residues" evidence="1">
    <location>
        <begin position="270"/>
        <end position="282"/>
    </location>
</feature>
<comment type="caution">
    <text evidence="2">The sequence shown here is derived from an EMBL/GenBank/DDBJ whole genome shotgun (WGS) entry which is preliminary data.</text>
</comment>
<dbReference type="EMBL" id="CAJHJT010000056">
    <property type="protein sequence ID" value="CAD7011562.1"/>
    <property type="molecule type" value="Genomic_DNA"/>
</dbReference>
<sequence>MESSNEQEVDKTNFLVDSVEGRSQNSNLICETHLNLNDDSQVGLNGENSRETCNQSNDNRDMKQKDLLVVVKTVESDSTEINSEINKNPESTTDQRLLKITQDGGQIAESSTSKFEDTSFDAIEKKAEKDKSFQEEMLRPTEKTGEDYKNEAAEITQQNYENTLRSQNQDMNTESNTNAEINNRNNTSKQDNYGADTRDASKLVGENKQVHEDEESRKDLKRYKNDNENEYKDNRDETEYKYNRDEFTIDDGECKDHRNEFATSDDDSFHSISTNETNTKVSSPEKRIEDYVNENPSTILEIDEARDINEVNEDESQNSNIIIDVAKSGSDKGDVKTVREYEDSSLSRFEIDESSKQSSFEDEKDGMDNGIHQENNSNLHVFDSSSIDQENENTLSDGKFVINDKESKIESSALEPAKVAKLNGGHNLHISHKSESSELEIRKEIEDETNETRVVHGMEESTSDEVLVSERFEESYESRDDNMDVDIDHKHEATLSSHSMNVVSDRIKHDYDGEHSNCGSLASVPSNSTDTSSSHLLVIDHPMEESDAGLSVASVGVNTGVSLTQANDKPNKNALKLSLKRKLSNTSETGLSPHHKQAHIDTEVNENANYNSPFHSAQTESSPAQITLEQQAPEASRCSQGDKNVEQPFKSLLLQHLQKPYNPPPPPEKAVDFAAQSSLFSQKLERTNFDNIPSSLSTPIQNITENTSSPTRYLCFKCKTGSFDSFAALNEHQRECLADTRLLPERIDEVTSLLPLVVAPVLATPPSSASPEATVDVAASNATSQTPAPTFTAPSKEEKEIQKNVITSVPVAIHFTKIGIYFCTIRDTSNICNCAHPRSSKTNVRLQKQRKN</sequence>